<feature type="transmembrane region" description="Helical" evidence="7">
    <location>
        <begin position="719"/>
        <end position="737"/>
    </location>
</feature>
<evidence type="ECO:0000256" key="2">
    <source>
        <dbReference type="ARBA" id="ARBA00022448"/>
    </source>
</evidence>
<evidence type="ECO:0000256" key="1">
    <source>
        <dbReference type="ARBA" id="ARBA00004141"/>
    </source>
</evidence>
<feature type="compositionally biased region" description="Basic and acidic residues" evidence="6">
    <location>
        <begin position="163"/>
        <end position="172"/>
    </location>
</feature>
<feature type="compositionally biased region" description="Acidic residues" evidence="6">
    <location>
        <begin position="462"/>
        <end position="473"/>
    </location>
</feature>
<dbReference type="SUPFAM" id="SSF103473">
    <property type="entry name" value="MFS general substrate transporter"/>
    <property type="match status" value="1"/>
</dbReference>
<dbReference type="HOGENOM" id="CLU_006020_0_0_1"/>
<keyword evidence="3 7" id="KW-0812">Transmembrane</keyword>
<proteinExistence type="predicted"/>
<organism evidence="9 10">
    <name type="scientific">Talaromyces marneffei (strain ATCC 18224 / CBS 334.59 / QM 7333)</name>
    <name type="common">Penicillium marneffei</name>
    <dbReference type="NCBI Taxonomy" id="441960"/>
    <lineage>
        <taxon>Eukaryota</taxon>
        <taxon>Fungi</taxon>
        <taxon>Dikarya</taxon>
        <taxon>Ascomycota</taxon>
        <taxon>Pezizomycotina</taxon>
        <taxon>Eurotiomycetes</taxon>
        <taxon>Eurotiomycetidae</taxon>
        <taxon>Eurotiales</taxon>
        <taxon>Trichocomaceae</taxon>
        <taxon>Talaromyces</taxon>
        <taxon>Talaromyces sect. Talaromyces</taxon>
    </lineage>
</organism>
<evidence type="ECO:0000256" key="7">
    <source>
        <dbReference type="SAM" id="Phobius"/>
    </source>
</evidence>
<reference evidence="10" key="1">
    <citation type="journal article" date="2015" name="Genome Announc.">
        <title>Genome sequence of the AIDS-associated pathogen Penicillium marneffei (ATCC18224) and its near taxonomic relative Talaromyces stipitatus (ATCC10500).</title>
        <authorList>
            <person name="Nierman W.C."/>
            <person name="Fedorova-Abrams N.D."/>
            <person name="Andrianopoulos A."/>
        </authorList>
    </citation>
    <scope>NUCLEOTIDE SEQUENCE [LARGE SCALE GENOMIC DNA]</scope>
    <source>
        <strain evidence="10">ATCC 18224 / CBS 334.59 / QM 7333</strain>
    </source>
</reference>
<keyword evidence="4 7" id="KW-1133">Transmembrane helix</keyword>
<feature type="compositionally biased region" description="Basic and acidic residues" evidence="6">
    <location>
        <begin position="385"/>
        <end position="399"/>
    </location>
</feature>
<feature type="transmembrane region" description="Helical" evidence="7">
    <location>
        <begin position="991"/>
        <end position="1014"/>
    </location>
</feature>
<feature type="compositionally biased region" description="Acidic residues" evidence="6">
    <location>
        <begin position="516"/>
        <end position="530"/>
    </location>
</feature>
<dbReference type="GO" id="GO:0022857">
    <property type="term" value="F:transmembrane transporter activity"/>
    <property type="evidence" value="ECO:0007669"/>
    <property type="project" value="InterPro"/>
</dbReference>
<dbReference type="PROSITE" id="PS50850">
    <property type="entry name" value="MFS"/>
    <property type="match status" value="1"/>
</dbReference>
<feature type="transmembrane region" description="Helical" evidence="7">
    <location>
        <begin position="1190"/>
        <end position="1211"/>
    </location>
</feature>
<dbReference type="InterPro" id="IPR036259">
    <property type="entry name" value="MFS_trans_sf"/>
</dbReference>
<feature type="compositionally biased region" description="Polar residues" evidence="6">
    <location>
        <begin position="537"/>
        <end position="554"/>
    </location>
</feature>
<feature type="compositionally biased region" description="Acidic residues" evidence="6">
    <location>
        <begin position="401"/>
        <end position="412"/>
    </location>
</feature>
<gene>
    <name evidence="9" type="ORF">PMAA_086920</name>
</gene>
<evidence type="ECO:0000256" key="6">
    <source>
        <dbReference type="SAM" id="MobiDB-lite"/>
    </source>
</evidence>
<dbReference type="GO" id="GO:0016020">
    <property type="term" value="C:membrane"/>
    <property type="evidence" value="ECO:0007669"/>
    <property type="project" value="UniProtKB-SubCell"/>
</dbReference>
<keyword evidence="10" id="KW-1185">Reference proteome</keyword>
<dbReference type="EMBL" id="DS995901">
    <property type="protein sequence ID" value="EEA24712.1"/>
    <property type="molecule type" value="Genomic_DNA"/>
</dbReference>
<dbReference type="CDD" id="cd17330">
    <property type="entry name" value="MFS_SLC46_TetA_like"/>
    <property type="match status" value="1"/>
</dbReference>
<comment type="subcellular location">
    <subcellularLocation>
        <location evidence="1">Membrane</location>
        <topology evidence="1">Multi-pass membrane protein</topology>
    </subcellularLocation>
</comment>
<feature type="compositionally biased region" description="Basic and acidic residues" evidence="6">
    <location>
        <begin position="283"/>
        <end position="309"/>
    </location>
</feature>
<feature type="transmembrane region" description="Helical" evidence="7">
    <location>
        <begin position="1304"/>
        <end position="1331"/>
    </location>
</feature>
<feature type="region of interest" description="Disordered" evidence="6">
    <location>
        <begin position="267"/>
        <end position="530"/>
    </location>
</feature>
<dbReference type="InterPro" id="IPR011701">
    <property type="entry name" value="MFS"/>
</dbReference>
<feature type="compositionally biased region" description="Basic and acidic residues" evidence="6">
    <location>
        <begin position="439"/>
        <end position="449"/>
    </location>
</feature>
<feature type="compositionally biased region" description="Basic and acidic residues" evidence="6">
    <location>
        <begin position="120"/>
        <end position="137"/>
    </location>
</feature>
<evidence type="ECO:0000313" key="9">
    <source>
        <dbReference type="EMBL" id="EEA24712.1"/>
    </source>
</evidence>
<keyword evidence="5 7" id="KW-0472">Membrane</keyword>
<keyword evidence="2" id="KW-0813">Transport</keyword>
<evidence type="ECO:0000256" key="4">
    <source>
        <dbReference type="ARBA" id="ARBA00022989"/>
    </source>
</evidence>
<dbReference type="VEuPathDB" id="FungiDB:PMAA_086920"/>
<sequence length="1440" mass="159980">MCKREIRLNAPKIADTGVAGTVADEFSPPRADLWLVPKYFCLEINSITRLHISPLTPALLDSVLNPSIRPLATDISFHNIATFPENDYGFITLPSMEADKLKKKLNGSILKGKKFRVEAAREDPKKKKATTIEKDVSPKPTKTSSKRKAEDAEDNVLDGYELPADRQVKRGWTEPASAKRLKKQKKADKEASKSKLQPKSKYTEKEECLFRMKMPPNKMSETISKKNKSKKTRTPNEVVVHEFAQTFTHPSFLKSSASEKPITAKFEEGKGWMDEDGNVLEEMTSKKARTADYHPGKKDDAKERPVVKEKSRKAAAKERKQSPTPDEASSSEEEEPDWTSSSGSSESESDESDNNSGSESDDSSISDRKAKPMKNVQTTVKCKVTKNDERNEEENKSPSESDNDLEGSSEVDSEAKPPTSSEPAEATTNLQEVHPLEALFKRTPAEKNVSESPKPTFSFFADNDDDIEDEEEAATLPLEPLTPFSKQDRQIRDLRSGAPTPDTAVFNRRKLLLSEGDNDNDDDEEMDTDDDYDHTQLLAQETPSKPRIETSTQRQPEESDFVKWFWENRGDNNRAWKRRRREAAKEKRQRENRRKGLKGREPSSFCKCTCFSNSTIIELRPINTDKDLSDGLLKRSAESSASWGWDFNDYATAKIIAREDSKEDGDTKNKQTPSRNRGLTCNDCNRAFCLDYNLPKCKGAKEEDVIATCFQRDSRKDEAVVIIFILATSGLLIWAILRPWVQGWVEYNFEKSGHRPESVHDDYLELSIFHNLTSTPLLAPTDDIWAKFTQPSATLLKTCALEKTIMEFNNMGVELLLPIRAPAWCNPGNGLYQRTIFTRAYITYYIYPLPATPTNSADIIQKQVARLYPSLDKDKRDQEGIICVAAGIGSGKNCSRVKRIMVSTPQTRPISNDDAFPSLQLFLLGICRVAEPIALTSIFPYSWVMVQYFHVGNPDDASFYAGILVAAFSLAEAMTGMFWGALSDRIGRKPVLLLGCAGTMLSLLIVGFASSFWVALLGRIIGGVLNGNIGVIQTMVGELVKRPEHESRAYAVMPFVWSIGTILGPAVGGLLAKPVEGFPSIFSPDGIFAKHPFLLPNLFCAGLLLLSIVGGAILLQETHPEFQPRSSESDYKVNVETPLMAAAGATANPGVDLRAESYGTFNEVSMHSNESWRIDGETSKERSSSPRHEVAFTSQVLMFIIALGIFTYHSMTFDHLLPIFLQDKHQVDFIPHSFPRISGGLGLSTRTVGFIMSVDGLMALFIQSVIFAPLTDWLGVWRLFVLITALHPITYFIIPFLILLPSNIVYVGIYTCLAIRNILSIVAYPVLLILIKQSSPSRSVMGKINGLAASTGAACRTIAPPIAGYLYSAGTASECTAIAWWSSTLIALIGTSQLWFVKRRKDTVTVRSAAPCLAAAGPPASDSHPHEVIHVIVSEEDYQA</sequence>
<dbReference type="OrthoDB" id="10262656at2759"/>
<feature type="transmembrane region" description="Helical" evidence="7">
    <location>
        <begin position="1248"/>
        <end position="1267"/>
    </location>
</feature>
<feature type="domain" description="Major facilitator superfamily (MFS) profile" evidence="8">
    <location>
        <begin position="920"/>
        <end position="1402"/>
    </location>
</feature>
<feature type="transmembrane region" description="Helical" evidence="7">
    <location>
        <begin position="959"/>
        <end position="979"/>
    </location>
</feature>
<accession>B6QD14</accession>
<feature type="compositionally biased region" description="Basic and acidic residues" evidence="6">
    <location>
        <begin position="486"/>
        <end position="495"/>
    </location>
</feature>
<evidence type="ECO:0000313" key="10">
    <source>
        <dbReference type="Proteomes" id="UP000001294"/>
    </source>
</evidence>
<evidence type="ECO:0000256" key="3">
    <source>
        <dbReference type="ARBA" id="ARBA00022692"/>
    </source>
</evidence>
<feature type="transmembrane region" description="Helical" evidence="7">
    <location>
        <begin position="921"/>
        <end position="939"/>
    </location>
</feature>
<dbReference type="Gene3D" id="1.20.1250.20">
    <property type="entry name" value="MFS general substrate transporter like domains"/>
    <property type="match status" value="1"/>
</dbReference>
<feature type="region of interest" description="Disordered" evidence="6">
    <location>
        <begin position="537"/>
        <end position="556"/>
    </location>
</feature>
<feature type="region of interest" description="Disordered" evidence="6">
    <location>
        <begin position="120"/>
        <end position="237"/>
    </location>
</feature>
<name>B6QD14_TALMQ</name>
<feature type="compositionally biased region" description="Acidic residues" evidence="6">
    <location>
        <begin position="347"/>
        <end position="364"/>
    </location>
</feature>
<dbReference type="Proteomes" id="UP000001294">
    <property type="component" value="Unassembled WGS sequence"/>
</dbReference>
<feature type="transmembrane region" description="Helical" evidence="7">
    <location>
        <begin position="1343"/>
        <end position="1366"/>
    </location>
</feature>
<feature type="transmembrane region" description="Helical" evidence="7">
    <location>
        <begin position="1378"/>
        <end position="1397"/>
    </location>
</feature>
<evidence type="ECO:0000259" key="8">
    <source>
        <dbReference type="PROSITE" id="PS50850"/>
    </source>
</evidence>
<dbReference type="InterPro" id="IPR020846">
    <property type="entry name" value="MFS_dom"/>
</dbReference>
<feature type="transmembrane region" description="Helical" evidence="7">
    <location>
        <begin position="1279"/>
        <end position="1298"/>
    </location>
</feature>
<feature type="compositionally biased region" description="Polar residues" evidence="6">
    <location>
        <begin position="418"/>
        <end position="431"/>
    </location>
</feature>
<feature type="compositionally biased region" description="Low complexity" evidence="6">
    <location>
        <begin position="474"/>
        <end position="483"/>
    </location>
</feature>
<feature type="transmembrane region" description="Helical" evidence="7">
    <location>
        <begin position="1052"/>
        <end position="1072"/>
    </location>
</feature>
<dbReference type="PANTHER" id="PTHR23504">
    <property type="entry name" value="MAJOR FACILITATOR SUPERFAMILY DOMAIN-CONTAINING PROTEIN 10"/>
    <property type="match status" value="1"/>
</dbReference>
<dbReference type="PANTHER" id="PTHR23504:SF2">
    <property type="entry name" value="TRANSPORTER, PUTATIVE (AFU_ORTHOLOGUE AFUA_8G04150)-RELATED"/>
    <property type="match status" value="1"/>
</dbReference>
<feature type="region of interest" description="Disordered" evidence="6">
    <location>
        <begin position="578"/>
        <end position="602"/>
    </location>
</feature>
<feature type="transmembrane region" description="Helical" evidence="7">
    <location>
        <begin position="1092"/>
        <end position="1115"/>
    </location>
</feature>
<feature type="transmembrane region" description="Helical" evidence="7">
    <location>
        <begin position="1020"/>
        <end position="1040"/>
    </location>
</feature>
<evidence type="ECO:0000256" key="5">
    <source>
        <dbReference type="ARBA" id="ARBA00023136"/>
    </source>
</evidence>
<protein>
    <submittedName>
        <fullName evidence="9">MFS transporter, putative</fullName>
    </submittedName>
</protein>
<feature type="compositionally biased region" description="Basic and acidic residues" evidence="6">
    <location>
        <begin position="201"/>
        <end position="210"/>
    </location>
</feature>
<dbReference type="Pfam" id="PF07690">
    <property type="entry name" value="MFS_1"/>
    <property type="match status" value="1"/>
</dbReference>